<accession>A0A1P8KIR4</accession>
<feature type="transmembrane region" description="Helical" evidence="1">
    <location>
        <begin position="163"/>
        <end position="181"/>
    </location>
</feature>
<name>A0A1P8KIR4_9BACT</name>
<sequence length="466" mass="54874">MINDKELNELFEKKKEYFNNKTKDEIKDCITKDSEYNVVTLKLELKDFGFFKEAKNVEKLMIYFGVYDNDTNEYLDYSTYSNVDINADIILSRRSVIVKKINKYLNFDANLSFKIFIVPIIQENEDLIFSLEQKLYLPDITSTNNENFLGSSKKLLTFLYSKILPIFIFILIPANVYIYLIKKIGLVESLIDISTITTTVIYLLNETINILFDNLLSFFIGGILFIPVYLLIIFFFTVYGFYIFSKVFRVIKKLVLCNTKNEYHEILYEKITIKRLHFDLVPMIKSFFSTKYIYLYSLTYSLLVLFLFMVFFITQIADTNKNSINSINKINTVISIAANEYIQYSAFPKLANIKLKNESSKKEFVLFMGYDKTYSYYYDISYINNVLSKYSSNEIQKFMEDYKKHNNHQKIEISFQDIFKTFLAGHIDNNNIKAIKNDMYEFYDIGKFSMGGDIFSKLKDGELSIK</sequence>
<dbReference type="AlphaFoldDB" id="A0A1P8KIR4"/>
<feature type="transmembrane region" description="Helical" evidence="1">
    <location>
        <begin position="193"/>
        <end position="212"/>
    </location>
</feature>
<proteinExistence type="predicted"/>
<dbReference type="KEGG" id="alp:LPB137_00585"/>
<dbReference type="Proteomes" id="UP000186074">
    <property type="component" value="Chromosome"/>
</dbReference>
<evidence type="ECO:0000256" key="1">
    <source>
        <dbReference type="SAM" id="Phobius"/>
    </source>
</evidence>
<organism evidence="2 3">
    <name type="scientific">Poseidonibacter parvus</name>
    <dbReference type="NCBI Taxonomy" id="1850254"/>
    <lineage>
        <taxon>Bacteria</taxon>
        <taxon>Pseudomonadati</taxon>
        <taxon>Campylobacterota</taxon>
        <taxon>Epsilonproteobacteria</taxon>
        <taxon>Campylobacterales</taxon>
        <taxon>Arcobacteraceae</taxon>
        <taxon>Poseidonibacter</taxon>
    </lineage>
</organism>
<protein>
    <submittedName>
        <fullName evidence="2">Uncharacterized protein</fullName>
    </submittedName>
</protein>
<dbReference type="RefSeq" id="WP_076082970.1">
    <property type="nucleotide sequence ID" value="NZ_CP019070.1"/>
</dbReference>
<keyword evidence="1" id="KW-0812">Transmembrane</keyword>
<feature type="transmembrane region" description="Helical" evidence="1">
    <location>
        <begin position="293"/>
        <end position="313"/>
    </location>
</feature>
<gene>
    <name evidence="2" type="ORF">LPB137_00585</name>
</gene>
<feature type="transmembrane region" description="Helical" evidence="1">
    <location>
        <begin position="218"/>
        <end position="244"/>
    </location>
</feature>
<keyword evidence="1" id="KW-0472">Membrane</keyword>
<evidence type="ECO:0000313" key="3">
    <source>
        <dbReference type="Proteomes" id="UP000186074"/>
    </source>
</evidence>
<reference evidence="2 3" key="1">
    <citation type="submission" date="2017-01" db="EMBL/GenBank/DDBJ databases">
        <title>Genome sequencing of Arcobacter sp. LPB0137.</title>
        <authorList>
            <person name="Lee G.-W."/>
            <person name="Yi H."/>
        </authorList>
    </citation>
    <scope>NUCLEOTIDE SEQUENCE [LARGE SCALE GENOMIC DNA]</scope>
    <source>
        <strain evidence="2 3">LPB0137</strain>
    </source>
</reference>
<dbReference type="EMBL" id="CP019070">
    <property type="protein sequence ID" value="APW64432.1"/>
    <property type="molecule type" value="Genomic_DNA"/>
</dbReference>
<evidence type="ECO:0000313" key="2">
    <source>
        <dbReference type="EMBL" id="APW64432.1"/>
    </source>
</evidence>
<keyword evidence="1" id="KW-1133">Transmembrane helix</keyword>
<keyword evidence="3" id="KW-1185">Reference proteome</keyword>